<dbReference type="InterPro" id="IPR029058">
    <property type="entry name" value="AB_hydrolase_fold"/>
</dbReference>
<proteinExistence type="inferred from homology"/>
<evidence type="ECO:0000313" key="2">
    <source>
        <dbReference type="EMBL" id="KAK9834217.1"/>
    </source>
</evidence>
<organism evidence="2 3">
    <name type="scientific">Apatococcus fuscideae</name>
    <dbReference type="NCBI Taxonomy" id="2026836"/>
    <lineage>
        <taxon>Eukaryota</taxon>
        <taxon>Viridiplantae</taxon>
        <taxon>Chlorophyta</taxon>
        <taxon>core chlorophytes</taxon>
        <taxon>Trebouxiophyceae</taxon>
        <taxon>Chlorellales</taxon>
        <taxon>Chlorellaceae</taxon>
        <taxon>Apatococcus</taxon>
    </lineage>
</organism>
<dbReference type="GO" id="GO:0006508">
    <property type="term" value="P:proteolysis"/>
    <property type="evidence" value="ECO:0007669"/>
    <property type="project" value="InterPro"/>
</dbReference>
<dbReference type="Gene3D" id="3.40.50.1820">
    <property type="entry name" value="alpha/beta hydrolase"/>
    <property type="match status" value="1"/>
</dbReference>
<sequence length="163" mass="17374">MISQHACRPTLLDVTSLLCSLPCAASCYQSHTETMNGDGGSLPKWLWKIACLSLLLRFSSGQGFGPPEAEITTLPLWDDDLPSPQYGGYIVIPGTSRYIYYTLVVSENEPAIDPLIVSIPGGPGESSTGGATGPFLFNNQSHAAVGNASIILVPSICLCHRFM</sequence>
<comment type="caution">
    <text evidence="2">The sequence shown here is derived from an EMBL/GenBank/DDBJ whole genome shotgun (WGS) entry which is preliminary data.</text>
</comment>
<dbReference type="Proteomes" id="UP001485043">
    <property type="component" value="Unassembled WGS sequence"/>
</dbReference>
<accession>A0AAW1RKF0</accession>
<protein>
    <submittedName>
        <fullName evidence="2">Uncharacterized protein</fullName>
    </submittedName>
</protein>
<comment type="similarity">
    <text evidence="1">Belongs to the peptidase S10 family.</text>
</comment>
<keyword evidence="3" id="KW-1185">Reference proteome</keyword>
<dbReference type="Pfam" id="PF00450">
    <property type="entry name" value="Peptidase_S10"/>
    <property type="match status" value="1"/>
</dbReference>
<reference evidence="2 3" key="1">
    <citation type="journal article" date="2024" name="Nat. Commun.">
        <title>Phylogenomics reveals the evolutionary origins of lichenization in chlorophyte algae.</title>
        <authorList>
            <person name="Puginier C."/>
            <person name="Libourel C."/>
            <person name="Otte J."/>
            <person name="Skaloud P."/>
            <person name="Haon M."/>
            <person name="Grisel S."/>
            <person name="Petersen M."/>
            <person name="Berrin J.G."/>
            <person name="Delaux P.M."/>
            <person name="Dal Grande F."/>
            <person name="Keller J."/>
        </authorList>
    </citation>
    <scope>NUCLEOTIDE SEQUENCE [LARGE SCALE GENOMIC DNA]</scope>
    <source>
        <strain evidence="2 3">SAG 2523</strain>
    </source>
</reference>
<dbReference type="EMBL" id="JALJOV010002125">
    <property type="protein sequence ID" value="KAK9834217.1"/>
    <property type="molecule type" value="Genomic_DNA"/>
</dbReference>
<dbReference type="InterPro" id="IPR001563">
    <property type="entry name" value="Peptidase_S10"/>
</dbReference>
<dbReference type="SUPFAM" id="SSF53474">
    <property type="entry name" value="alpha/beta-Hydrolases"/>
    <property type="match status" value="1"/>
</dbReference>
<evidence type="ECO:0000313" key="3">
    <source>
        <dbReference type="Proteomes" id="UP001485043"/>
    </source>
</evidence>
<gene>
    <name evidence="2" type="ORF">WJX84_001506</name>
</gene>
<name>A0AAW1RKF0_9CHLO</name>
<dbReference type="AlphaFoldDB" id="A0AAW1RKF0"/>
<dbReference type="GO" id="GO:0004185">
    <property type="term" value="F:serine-type carboxypeptidase activity"/>
    <property type="evidence" value="ECO:0007669"/>
    <property type="project" value="InterPro"/>
</dbReference>
<evidence type="ECO:0000256" key="1">
    <source>
        <dbReference type="ARBA" id="ARBA00009431"/>
    </source>
</evidence>